<keyword evidence="2" id="KW-1185">Reference proteome</keyword>
<evidence type="ECO:0000313" key="2">
    <source>
        <dbReference type="Proteomes" id="UP001163798"/>
    </source>
</evidence>
<comment type="caution">
    <text evidence="1">The sequence shown here is derived from an EMBL/GenBank/DDBJ whole genome shotgun (WGS) entry which is preliminary data.</text>
</comment>
<gene>
    <name evidence="1" type="ORF">GGU10DRAFT_367330</name>
</gene>
<protein>
    <submittedName>
        <fullName evidence="1">Uncharacterized protein</fullName>
    </submittedName>
</protein>
<organism evidence="1 2">
    <name type="scientific">Lentinula aff. detonsa</name>
    <dbReference type="NCBI Taxonomy" id="2804958"/>
    <lineage>
        <taxon>Eukaryota</taxon>
        <taxon>Fungi</taxon>
        <taxon>Dikarya</taxon>
        <taxon>Basidiomycota</taxon>
        <taxon>Agaricomycotina</taxon>
        <taxon>Agaricomycetes</taxon>
        <taxon>Agaricomycetidae</taxon>
        <taxon>Agaricales</taxon>
        <taxon>Marasmiineae</taxon>
        <taxon>Omphalotaceae</taxon>
        <taxon>Lentinula</taxon>
    </lineage>
</organism>
<reference evidence="1" key="1">
    <citation type="submission" date="2022-08" db="EMBL/GenBank/DDBJ databases">
        <authorList>
            <consortium name="DOE Joint Genome Institute"/>
            <person name="Min B."/>
            <person name="Riley R."/>
            <person name="Sierra-Patev S."/>
            <person name="Naranjo-Ortiz M."/>
            <person name="Looney B."/>
            <person name="Konkel Z."/>
            <person name="Slot J.C."/>
            <person name="Sakamoto Y."/>
            <person name="Steenwyk J.L."/>
            <person name="Rokas A."/>
            <person name="Carro J."/>
            <person name="Camarero S."/>
            <person name="Ferreira P."/>
            <person name="Molpeceres G."/>
            <person name="Ruiz-Duenas F.J."/>
            <person name="Serrano A."/>
            <person name="Henrissat B."/>
            <person name="Drula E."/>
            <person name="Hughes K.W."/>
            <person name="Mata J.L."/>
            <person name="Ishikawa N.K."/>
            <person name="Vargas-Isla R."/>
            <person name="Ushijima S."/>
            <person name="Smith C.A."/>
            <person name="Ahrendt S."/>
            <person name="Andreopoulos W."/>
            <person name="He G."/>
            <person name="Labutti K."/>
            <person name="Lipzen A."/>
            <person name="Ng V."/>
            <person name="Sandor L."/>
            <person name="Barry K."/>
            <person name="Martinez A.T."/>
            <person name="Xiao Y."/>
            <person name="Gibbons J.G."/>
            <person name="Terashima K."/>
            <person name="Hibbett D.S."/>
            <person name="Grigoriev I.V."/>
        </authorList>
    </citation>
    <scope>NUCLEOTIDE SEQUENCE</scope>
    <source>
        <strain evidence="1">TFB10291</strain>
    </source>
</reference>
<accession>A0AA38NJC0</accession>
<dbReference type="EMBL" id="MU793581">
    <property type="protein sequence ID" value="KAJ3781263.1"/>
    <property type="molecule type" value="Genomic_DNA"/>
</dbReference>
<dbReference type="AlphaFoldDB" id="A0AA38NJC0"/>
<proteinExistence type="predicted"/>
<dbReference type="Proteomes" id="UP001163798">
    <property type="component" value="Unassembled WGS sequence"/>
</dbReference>
<sequence length="80" mass="9135">MISVVTAVVSAVSPCLHAQNPRVLLNCCSRAFETAVFQMLEIFQLGTKVPVLTLSFCLHISLRHKYDPMWNRHSFRKSRC</sequence>
<name>A0AA38NJC0_9AGAR</name>
<evidence type="ECO:0000313" key="1">
    <source>
        <dbReference type="EMBL" id="KAJ3781263.1"/>
    </source>
</evidence>